<accession>A0ABY4RZ62</accession>
<evidence type="ECO:0000313" key="1">
    <source>
        <dbReference type="EMBL" id="UQZ87612.1"/>
    </source>
</evidence>
<dbReference type="InterPro" id="IPR007061">
    <property type="entry name" value="MST-like"/>
</dbReference>
<protein>
    <submittedName>
        <fullName evidence="1">DinB superfamily protein</fullName>
    </submittedName>
</protein>
<reference evidence="1" key="1">
    <citation type="submission" date="2018-02" db="EMBL/GenBank/DDBJ databases">
        <authorList>
            <person name="Kim S.-K."/>
            <person name="Jung H.-I."/>
            <person name="Lee S.-W."/>
        </authorList>
    </citation>
    <scope>NUCLEOTIDE SEQUENCE</scope>
    <source>
        <strain evidence="1">SK3146</strain>
    </source>
</reference>
<dbReference type="Pfam" id="PF04978">
    <property type="entry name" value="MST"/>
    <property type="match status" value="1"/>
</dbReference>
<keyword evidence="2" id="KW-1185">Reference proteome</keyword>
<evidence type="ECO:0000313" key="2">
    <source>
        <dbReference type="Proteomes" id="UP001057134"/>
    </source>
</evidence>
<organism evidence="1 2">
    <name type="scientific">Paenibacillus konkukensis</name>
    <dbReference type="NCBI Taxonomy" id="2020716"/>
    <lineage>
        <taxon>Bacteria</taxon>
        <taxon>Bacillati</taxon>
        <taxon>Bacillota</taxon>
        <taxon>Bacilli</taxon>
        <taxon>Bacillales</taxon>
        <taxon>Paenibacillaceae</taxon>
        <taxon>Paenibacillus</taxon>
    </lineage>
</organism>
<dbReference type="InterPro" id="IPR034660">
    <property type="entry name" value="DinB/YfiT-like"/>
</dbReference>
<gene>
    <name evidence="1" type="ORF">SK3146_06914</name>
</gene>
<dbReference type="SUPFAM" id="SSF109854">
    <property type="entry name" value="DinB/YfiT-like putative metalloenzymes"/>
    <property type="match status" value="1"/>
</dbReference>
<dbReference type="Gene3D" id="1.20.120.450">
    <property type="entry name" value="dinb family like domain"/>
    <property type="match status" value="1"/>
</dbReference>
<name>A0ABY4RZ62_9BACL</name>
<dbReference type="EMBL" id="CP027059">
    <property type="protein sequence ID" value="UQZ87612.1"/>
    <property type="molecule type" value="Genomic_DNA"/>
</dbReference>
<sequence>MDKDKLFLITELEGFAPEIGRLVSMMNYARYTTLATVQGLSMRQLDYVHDANSNSIGDLLLHMAAVELGYQLETFYGREPNAEEIEKWQAPFDLGDLGREQIRGKELEYYLHELSEMRKVTLEEFRRRDDSWLYEETPFWRDKPANNYFKWFHVFEDEINHRGQIRWLRQRAIQYEPE</sequence>
<dbReference type="Proteomes" id="UP001057134">
    <property type="component" value="Chromosome"/>
</dbReference>
<dbReference type="RefSeq" id="WP_249863057.1">
    <property type="nucleotide sequence ID" value="NZ_CP027059.1"/>
</dbReference>
<reference evidence="1" key="2">
    <citation type="journal article" date="2021" name="J Anim Sci Technol">
        <title>Complete genome sequence of Paenibacillus konkukensis sp. nov. SK3146 as a potential probiotic strain.</title>
        <authorList>
            <person name="Jung H.I."/>
            <person name="Park S."/>
            <person name="Niu K.M."/>
            <person name="Lee S.W."/>
            <person name="Kothari D."/>
            <person name="Yi K.J."/>
            <person name="Kim S.K."/>
        </authorList>
    </citation>
    <scope>NUCLEOTIDE SEQUENCE</scope>
    <source>
        <strain evidence="1">SK3146</strain>
    </source>
</reference>
<proteinExistence type="predicted"/>